<dbReference type="PANTHER" id="PTHR43731">
    <property type="entry name" value="RHOMBOID PROTEASE"/>
    <property type="match status" value="1"/>
</dbReference>
<evidence type="ECO:0000313" key="8">
    <source>
        <dbReference type="Proteomes" id="UP000002943"/>
    </source>
</evidence>
<feature type="domain" description="Peptidase S54 rhomboid" evidence="6">
    <location>
        <begin position="36"/>
        <end position="173"/>
    </location>
</feature>
<evidence type="ECO:0000259" key="6">
    <source>
        <dbReference type="Pfam" id="PF01694"/>
    </source>
</evidence>
<dbReference type="InterPro" id="IPR023826">
    <property type="entry name" value="Rhom-like_SP_proteobac"/>
</dbReference>
<feature type="transmembrane region" description="Helical" evidence="5">
    <location>
        <begin position="125"/>
        <end position="141"/>
    </location>
</feature>
<evidence type="ECO:0000256" key="4">
    <source>
        <dbReference type="ARBA" id="ARBA00023136"/>
    </source>
</evidence>
<evidence type="ECO:0000313" key="7">
    <source>
        <dbReference type="EMBL" id="EFP97349.1"/>
    </source>
</evidence>
<evidence type="ECO:0000256" key="1">
    <source>
        <dbReference type="ARBA" id="ARBA00004141"/>
    </source>
</evidence>
<keyword evidence="2 5" id="KW-0812">Transmembrane</keyword>
<keyword evidence="8" id="KW-1185">Reference proteome</keyword>
<dbReference type="Pfam" id="PF01694">
    <property type="entry name" value="Rhomboid"/>
    <property type="match status" value="1"/>
</dbReference>
<dbReference type="SUPFAM" id="SSF144091">
    <property type="entry name" value="Rhomboid-like"/>
    <property type="match status" value="1"/>
</dbReference>
<dbReference type="EMBL" id="AEIU01000059">
    <property type="protein sequence ID" value="EFP97349.1"/>
    <property type="molecule type" value="Genomic_DNA"/>
</dbReference>
<sequence>MRLFILLVAISLVCLSFQFEPLSSVTNWQRDLIQDGQWWRILTGNFTHTNFTHLFMNVVGLWIITSIFRPSPLLLLLNVIVISIAVGLLNFLSSMYSYVGLSGVLHGLFASFALNEALNGRKSSWLLVVAVLIKVAWESIMGGSDTTSEWIQARIAVESHLYGALSGLILAGIAHFTLLKTRFFSSIK</sequence>
<dbReference type="OrthoDB" id="196054at2"/>
<dbReference type="GO" id="GO:0004252">
    <property type="term" value="F:serine-type endopeptidase activity"/>
    <property type="evidence" value="ECO:0007669"/>
    <property type="project" value="InterPro"/>
</dbReference>
<feature type="transmembrane region" description="Helical" evidence="5">
    <location>
        <begin position="98"/>
        <end position="118"/>
    </location>
</feature>
<comment type="subcellular location">
    <subcellularLocation>
        <location evidence="1">Membrane</location>
        <topology evidence="1">Multi-pass membrane protein</topology>
    </subcellularLocation>
</comment>
<reference evidence="7 8" key="1">
    <citation type="journal article" date="2012" name="Int. J. Syst. Evol. Microbiol.">
        <title>Vibrio caribbeanicus sp. nov., isolated from the marine sponge Scleritoderma cyanea.</title>
        <authorList>
            <person name="Hoffmann M."/>
            <person name="Monday S.R."/>
            <person name="Allard M.W."/>
            <person name="Strain E.A."/>
            <person name="Whittaker P."/>
            <person name="Naum M."/>
            <person name="McCarthy P.J."/>
            <person name="Lopez J.V."/>
            <person name="Fischer M."/>
            <person name="Brown E.W."/>
        </authorList>
    </citation>
    <scope>NUCLEOTIDE SEQUENCE [LARGE SCALE GENOMIC DNA]</scope>
    <source>
        <strain evidence="7 8">ATCC BAA-2122</strain>
    </source>
</reference>
<feature type="transmembrane region" description="Helical" evidence="5">
    <location>
        <begin position="161"/>
        <end position="179"/>
    </location>
</feature>
<evidence type="ECO:0000256" key="2">
    <source>
        <dbReference type="ARBA" id="ARBA00022692"/>
    </source>
</evidence>
<dbReference type="InterPro" id="IPR022764">
    <property type="entry name" value="Peptidase_S54_rhomboid_dom"/>
</dbReference>
<dbReference type="GO" id="GO:0016020">
    <property type="term" value="C:membrane"/>
    <property type="evidence" value="ECO:0007669"/>
    <property type="project" value="UniProtKB-SubCell"/>
</dbReference>
<accession>E3BHR0</accession>
<dbReference type="InterPro" id="IPR035952">
    <property type="entry name" value="Rhomboid-like_sf"/>
</dbReference>
<feature type="transmembrane region" description="Helical" evidence="5">
    <location>
        <begin position="73"/>
        <end position="92"/>
    </location>
</feature>
<proteinExistence type="predicted"/>
<evidence type="ECO:0000256" key="3">
    <source>
        <dbReference type="ARBA" id="ARBA00022989"/>
    </source>
</evidence>
<name>E3BHR0_9VIBR</name>
<dbReference type="InterPro" id="IPR050925">
    <property type="entry name" value="Rhomboid_protease_S54"/>
</dbReference>
<keyword evidence="3 5" id="KW-1133">Transmembrane helix</keyword>
<evidence type="ECO:0000256" key="5">
    <source>
        <dbReference type="SAM" id="Phobius"/>
    </source>
</evidence>
<dbReference type="Proteomes" id="UP000002943">
    <property type="component" value="Unassembled WGS sequence"/>
</dbReference>
<dbReference type="AlphaFoldDB" id="E3BHR0"/>
<protein>
    <recommendedName>
        <fullName evidence="6">Peptidase S54 rhomboid domain-containing protein</fullName>
    </recommendedName>
</protein>
<gene>
    <name evidence="7" type="ORF">VIBC2010_18179</name>
</gene>
<comment type="caution">
    <text evidence="7">The sequence shown here is derived from an EMBL/GenBank/DDBJ whole genome shotgun (WGS) entry which is preliminary data.</text>
</comment>
<dbReference type="PANTHER" id="PTHR43731:SF16">
    <property type="entry name" value="RHOMBOSORTASE"/>
    <property type="match status" value="1"/>
</dbReference>
<organism evidence="7 8">
    <name type="scientific">Vibrio caribbeanicus ATCC BAA-2122</name>
    <dbReference type="NCBI Taxonomy" id="796620"/>
    <lineage>
        <taxon>Bacteria</taxon>
        <taxon>Pseudomonadati</taxon>
        <taxon>Pseudomonadota</taxon>
        <taxon>Gammaproteobacteria</taxon>
        <taxon>Vibrionales</taxon>
        <taxon>Vibrionaceae</taxon>
        <taxon>Vibrio</taxon>
    </lineage>
</organism>
<dbReference type="RefSeq" id="WP_009600540.1">
    <property type="nucleotide sequence ID" value="NZ_AEIU01000059.1"/>
</dbReference>
<keyword evidence="4 5" id="KW-0472">Membrane</keyword>
<dbReference type="eggNOG" id="COG0705">
    <property type="taxonomic scope" value="Bacteria"/>
</dbReference>
<feature type="transmembrane region" description="Helical" evidence="5">
    <location>
        <begin position="51"/>
        <end position="68"/>
    </location>
</feature>
<dbReference type="Gene3D" id="1.20.1540.10">
    <property type="entry name" value="Rhomboid-like"/>
    <property type="match status" value="1"/>
</dbReference>
<dbReference type="NCBIfam" id="TIGR03902">
    <property type="entry name" value="rhom_GG_sort"/>
    <property type="match status" value="1"/>
</dbReference>
<dbReference type="STRING" id="796620.VIBC2010_18179"/>